<sequence length="96" mass="10412">MKLTYPIVLIPFRDGSGGYTVEIPDLPGCVTEGRDMAEALFMAQDAASGWVLTELKDGKPIPTTSNLTEIKPDNPDAMVCIVTLDMDAYAAKYGRE</sequence>
<reference evidence="3" key="2">
    <citation type="submission" date="2019-11" db="EMBL/GenBank/DDBJ databases">
        <authorList>
            <person name="Feng L."/>
        </authorList>
    </citation>
    <scope>NUCLEOTIDE SEQUENCE</scope>
    <source>
        <strain evidence="3">BdentiumLFYP24</strain>
    </source>
</reference>
<dbReference type="InterPro" id="IPR035069">
    <property type="entry name" value="TTHA1013/TTHA0281-like"/>
</dbReference>
<reference evidence="2 4" key="1">
    <citation type="journal article" date="2019" name="Nat. Med.">
        <title>A library of human gut bacterial isolates paired with longitudinal multiomics data enables mechanistic microbiome research.</title>
        <authorList>
            <person name="Poyet M."/>
            <person name="Groussin M."/>
            <person name="Gibbons S.M."/>
            <person name="Avila-Pacheco J."/>
            <person name="Jiang X."/>
            <person name="Kearney S.M."/>
            <person name="Perrotta A.R."/>
            <person name="Berdy B."/>
            <person name="Zhao S."/>
            <person name="Lieberman T.D."/>
            <person name="Swanson P.K."/>
            <person name="Smith M."/>
            <person name="Roesemann S."/>
            <person name="Alexander J.E."/>
            <person name="Rich S.A."/>
            <person name="Livny J."/>
            <person name="Vlamakis H."/>
            <person name="Clish C."/>
            <person name="Bullock K."/>
            <person name="Deik A."/>
            <person name="Scott J."/>
            <person name="Pierce K.A."/>
            <person name="Xavier R.J."/>
            <person name="Alm E.J."/>
        </authorList>
    </citation>
    <scope>NUCLEOTIDE SEQUENCE [LARGE SCALE GENOMIC DNA]</scope>
    <source>
        <strain evidence="2 4">BIOML-A2</strain>
    </source>
</reference>
<evidence type="ECO:0000313" key="3">
    <source>
        <dbReference type="EMBL" id="VYS95117.1"/>
    </source>
</evidence>
<proteinExistence type="predicted"/>
<dbReference type="Pfam" id="PF15919">
    <property type="entry name" value="HicB_lk_antitox"/>
    <property type="match status" value="1"/>
</dbReference>
<dbReference type="Proteomes" id="UP000429211">
    <property type="component" value="Unassembled WGS sequence"/>
</dbReference>
<evidence type="ECO:0000313" key="2">
    <source>
        <dbReference type="EMBL" id="KAB7460655.1"/>
    </source>
</evidence>
<dbReference type="InterPro" id="IPR031807">
    <property type="entry name" value="HicB-like"/>
</dbReference>
<protein>
    <submittedName>
        <fullName evidence="2">HicB family protein</fullName>
    </submittedName>
</protein>
<evidence type="ECO:0000259" key="1">
    <source>
        <dbReference type="Pfam" id="PF15919"/>
    </source>
</evidence>
<dbReference type="Gene3D" id="3.30.160.250">
    <property type="match status" value="1"/>
</dbReference>
<dbReference type="SUPFAM" id="SSF143100">
    <property type="entry name" value="TTHA1013/TTHA0281-like"/>
    <property type="match status" value="1"/>
</dbReference>
<dbReference type="EMBL" id="WDPD01000005">
    <property type="protein sequence ID" value="KAB7460655.1"/>
    <property type="molecule type" value="Genomic_DNA"/>
</dbReference>
<name>A0A6N2SNQ0_9BIFI</name>
<evidence type="ECO:0000313" key="4">
    <source>
        <dbReference type="Proteomes" id="UP000429211"/>
    </source>
</evidence>
<feature type="domain" description="HicB-like antitoxin of toxin-antitoxin system" evidence="1">
    <location>
        <begin position="5"/>
        <end position="92"/>
    </location>
</feature>
<dbReference type="EMBL" id="CACRSP010000003">
    <property type="protein sequence ID" value="VYS95117.1"/>
    <property type="molecule type" value="Genomic_DNA"/>
</dbReference>
<accession>A0A6N2SNQ0</accession>
<organism evidence="3">
    <name type="scientific">Bifidobacterium dentium</name>
    <dbReference type="NCBI Taxonomy" id="1689"/>
    <lineage>
        <taxon>Bacteria</taxon>
        <taxon>Bacillati</taxon>
        <taxon>Actinomycetota</taxon>
        <taxon>Actinomycetes</taxon>
        <taxon>Bifidobacteriales</taxon>
        <taxon>Bifidobacteriaceae</taxon>
        <taxon>Bifidobacterium</taxon>
    </lineage>
</organism>
<dbReference type="RefSeq" id="WP_034521558.1">
    <property type="nucleotide sequence ID" value="NZ_CACRSP010000003.1"/>
</dbReference>
<gene>
    <name evidence="3" type="ORF">BDLFYP24_01612</name>
    <name evidence="2" type="ORF">GBB04_06220</name>
</gene>
<dbReference type="AlphaFoldDB" id="A0A6N2SNQ0"/>